<dbReference type="AlphaFoldDB" id="A0A426UWI6"/>
<dbReference type="InterPro" id="IPR015813">
    <property type="entry name" value="Pyrv/PenolPyrv_kinase-like_dom"/>
</dbReference>
<evidence type="ECO:0000313" key="26">
    <source>
        <dbReference type="Proteomes" id="UP000277256"/>
    </source>
</evidence>
<keyword evidence="26" id="KW-1185">Reference proteome</keyword>
<accession>A0A426UWI6</accession>
<dbReference type="InterPro" id="IPR040442">
    <property type="entry name" value="Pyrv_kinase-like_dom_sf"/>
</dbReference>
<comment type="catalytic activity">
    <reaction evidence="1 17">
        <text>L-histidyl-[protein] + phosphoenolpyruvate = N(pros)-phospho-L-histidyl-[protein] + pyruvate</text>
        <dbReference type="Rhea" id="RHEA:23880"/>
        <dbReference type="Rhea" id="RHEA-COMP:9745"/>
        <dbReference type="Rhea" id="RHEA-COMP:9746"/>
        <dbReference type="ChEBI" id="CHEBI:15361"/>
        <dbReference type="ChEBI" id="CHEBI:29979"/>
        <dbReference type="ChEBI" id="CHEBI:58702"/>
        <dbReference type="ChEBI" id="CHEBI:64837"/>
        <dbReference type="EC" id="2.7.3.9"/>
    </reaction>
</comment>
<evidence type="ECO:0000256" key="20">
    <source>
        <dbReference type="PIRSR" id="PIRSR000732-3"/>
    </source>
</evidence>
<keyword evidence="15 17" id="KW-0460">Magnesium</keyword>
<keyword evidence="10 17" id="KW-0762">Sugar transport</keyword>
<comment type="cofactor">
    <cofactor evidence="2 17 20">
        <name>Mg(2+)</name>
        <dbReference type="ChEBI" id="CHEBI:18420"/>
    </cofactor>
</comment>
<evidence type="ECO:0000256" key="12">
    <source>
        <dbReference type="ARBA" id="ARBA00022683"/>
    </source>
</evidence>
<dbReference type="GO" id="GO:0008965">
    <property type="term" value="F:phosphoenolpyruvate-protein phosphotransferase activity"/>
    <property type="evidence" value="ECO:0007669"/>
    <property type="project" value="UniProtKB-EC"/>
</dbReference>
<evidence type="ECO:0000259" key="22">
    <source>
        <dbReference type="Pfam" id="PF00391"/>
    </source>
</evidence>
<keyword evidence="8 17" id="KW-0813">Transport</keyword>
<comment type="subcellular location">
    <subcellularLocation>
        <location evidence="4 17">Cytoplasm</location>
    </subcellularLocation>
</comment>
<dbReference type="InterPro" id="IPR024692">
    <property type="entry name" value="PTS_EI"/>
</dbReference>
<dbReference type="SUPFAM" id="SSF47831">
    <property type="entry name" value="Enzyme I of the PEP:sugar phosphotransferase system HPr-binding (sub)domain"/>
    <property type="match status" value="1"/>
</dbReference>
<dbReference type="Gene3D" id="3.50.30.10">
    <property type="entry name" value="Phosphohistidine domain"/>
    <property type="match status" value="1"/>
</dbReference>
<dbReference type="GO" id="GO:0005737">
    <property type="term" value="C:cytoplasm"/>
    <property type="evidence" value="ECO:0007669"/>
    <property type="project" value="UniProtKB-SubCell"/>
</dbReference>
<proteinExistence type="inferred from homology"/>
<dbReference type="NCBIfam" id="TIGR01417">
    <property type="entry name" value="PTS_I_fam"/>
    <property type="match status" value="1"/>
</dbReference>
<keyword evidence="14 17" id="KW-0418">Kinase</keyword>
<evidence type="ECO:0000256" key="11">
    <source>
        <dbReference type="ARBA" id="ARBA00022679"/>
    </source>
</evidence>
<evidence type="ECO:0000256" key="8">
    <source>
        <dbReference type="ARBA" id="ARBA00022448"/>
    </source>
</evidence>
<dbReference type="Gene3D" id="3.20.20.60">
    <property type="entry name" value="Phosphoenolpyruvate-binding domains"/>
    <property type="match status" value="1"/>
</dbReference>
<evidence type="ECO:0000256" key="13">
    <source>
        <dbReference type="ARBA" id="ARBA00022723"/>
    </source>
</evidence>
<sequence length="551" mass="55348">MTAAEMTGIGVSPGVASAPAARLAPPPALPADTGPEADTGAALASATAALAAVAADLEARAERADGPAAEVLYAQAMIPEDPALADRIAQGLAEGRSAPHALAGAFDSFKASLEAAGGYLAERAADLDDLRDRAVAALLGLPMPGLPDPGHPYVLVARDLAPADTAALDPSTVVAVVTEQGGPTSHTAILAKSMGLPAVVACPDAAALADGVPVLVDGRTGLVAVDPGPERVRRALEGEARRTEALAGSRGPGRTADGHAVQLLVNLGSPADLDAAAAADSEGVGLFRTEFLFLDRETAPTVEEQTAAYAQVFAAFQGRKVVVRTLDAGADKPLAFADHGDEPNPALGVRGIRLARTAAGAALLDDQLAAIGAAATAGDADVWVMAPMVATQAEARAFAARCRDHGLDTAGTMIEVPAAALRAARILDDCDFASLGTNDLGQYALAADRMNGALADLLDPWQPALLDLVSLAAEAGRESGKPVGVCGEAASDPLLACVLVGLGVTSLSMAPSAIPAVRAELASRTLDECAVLAAEALHADDAAEARRRAAC</sequence>
<evidence type="ECO:0000256" key="15">
    <source>
        <dbReference type="ARBA" id="ARBA00022842"/>
    </source>
</evidence>
<feature type="binding site" evidence="20">
    <location>
        <position position="439"/>
    </location>
    <ligand>
        <name>Mg(2+)</name>
        <dbReference type="ChEBI" id="CHEBI:18420"/>
    </ligand>
</feature>
<evidence type="ECO:0000256" key="18">
    <source>
        <dbReference type="PIRSR" id="PIRSR000732-1"/>
    </source>
</evidence>
<feature type="domain" description="PEP-utilising enzyme C-terminal" evidence="23">
    <location>
        <begin position="253"/>
        <end position="524"/>
    </location>
</feature>
<protein>
    <recommendedName>
        <fullName evidence="7 17">Phosphoenolpyruvate-protein phosphotransferase</fullName>
        <ecNumber evidence="6 17">2.7.3.9</ecNumber>
    </recommendedName>
    <alternativeName>
        <fullName evidence="16 17">Phosphotransferase system, enzyme I</fullName>
    </alternativeName>
</protein>
<evidence type="ECO:0000256" key="16">
    <source>
        <dbReference type="ARBA" id="ARBA00033235"/>
    </source>
</evidence>
<feature type="binding site" evidence="20">
    <location>
        <position position="415"/>
    </location>
    <ligand>
        <name>Mg(2+)</name>
        <dbReference type="ChEBI" id="CHEBI:18420"/>
    </ligand>
</feature>
<evidence type="ECO:0000256" key="17">
    <source>
        <dbReference type="PIRNR" id="PIRNR000732"/>
    </source>
</evidence>
<dbReference type="InterPro" id="IPR008731">
    <property type="entry name" value="PTS_EIN"/>
</dbReference>
<dbReference type="PANTHER" id="PTHR46244">
    <property type="entry name" value="PHOSPHOENOLPYRUVATE-PROTEIN PHOSPHOTRANSFERASE"/>
    <property type="match status" value="1"/>
</dbReference>
<name>A0A426UWI6_9ACTN</name>
<dbReference type="InterPro" id="IPR036618">
    <property type="entry name" value="PtsI_HPr-bd_sf"/>
</dbReference>
<dbReference type="PANTHER" id="PTHR46244:SF3">
    <property type="entry name" value="PHOSPHOENOLPYRUVATE-PROTEIN PHOSPHOTRANSFERASE"/>
    <property type="match status" value="1"/>
</dbReference>
<organism evidence="25 26">
    <name type="scientific">Glycomyces terrestris</name>
    <dbReference type="NCBI Taxonomy" id="2493553"/>
    <lineage>
        <taxon>Bacteria</taxon>
        <taxon>Bacillati</taxon>
        <taxon>Actinomycetota</taxon>
        <taxon>Actinomycetes</taxon>
        <taxon>Glycomycetales</taxon>
        <taxon>Glycomycetaceae</taxon>
        <taxon>Glycomyces</taxon>
    </lineage>
</organism>
<evidence type="ECO:0000259" key="24">
    <source>
        <dbReference type="Pfam" id="PF05524"/>
    </source>
</evidence>
<gene>
    <name evidence="25" type="primary">ptsP</name>
    <name evidence="25" type="ORF">EIW28_17125</name>
</gene>
<feature type="region of interest" description="Disordered" evidence="21">
    <location>
        <begin position="15"/>
        <end position="38"/>
    </location>
</feature>
<dbReference type="Pfam" id="PF05524">
    <property type="entry name" value="PEP-utilisers_N"/>
    <property type="match status" value="1"/>
</dbReference>
<evidence type="ECO:0000256" key="2">
    <source>
        <dbReference type="ARBA" id="ARBA00001946"/>
    </source>
</evidence>
<dbReference type="Pfam" id="PF02896">
    <property type="entry name" value="PEP-utilizers_C"/>
    <property type="match status" value="1"/>
</dbReference>
<keyword evidence="11 17" id="KW-0808">Transferase</keyword>
<dbReference type="GO" id="GO:0046872">
    <property type="term" value="F:metal ion binding"/>
    <property type="evidence" value="ECO:0007669"/>
    <property type="project" value="UniProtKB-KW"/>
</dbReference>
<dbReference type="OrthoDB" id="9765468at2"/>
<evidence type="ECO:0000256" key="5">
    <source>
        <dbReference type="ARBA" id="ARBA00007837"/>
    </source>
</evidence>
<feature type="active site" description="Proton donor" evidence="18">
    <location>
        <position position="486"/>
    </location>
</feature>
<evidence type="ECO:0000256" key="6">
    <source>
        <dbReference type="ARBA" id="ARBA00012232"/>
    </source>
</evidence>
<evidence type="ECO:0000256" key="7">
    <source>
        <dbReference type="ARBA" id="ARBA00016544"/>
    </source>
</evidence>
<keyword evidence="13 17" id="KW-0479">Metal-binding</keyword>
<reference evidence="25 26" key="1">
    <citation type="submission" date="2018-12" db="EMBL/GenBank/DDBJ databases">
        <title>Glycomyces sp. YIM 121974 draft genome.</title>
        <authorList>
            <person name="Li Q."/>
        </authorList>
    </citation>
    <scope>NUCLEOTIDE SEQUENCE [LARGE SCALE GENOMIC DNA]</scope>
    <source>
        <strain evidence="25 26">YIM 121974</strain>
    </source>
</reference>
<dbReference type="InterPro" id="IPR008279">
    <property type="entry name" value="PEP-util_enz_mobile_dom"/>
</dbReference>
<evidence type="ECO:0000256" key="9">
    <source>
        <dbReference type="ARBA" id="ARBA00022490"/>
    </source>
</evidence>
<dbReference type="GO" id="GO:0009401">
    <property type="term" value="P:phosphoenolpyruvate-dependent sugar phosphotransferase system"/>
    <property type="evidence" value="ECO:0007669"/>
    <property type="project" value="UniProtKB-KW"/>
</dbReference>
<dbReference type="SUPFAM" id="SSF51621">
    <property type="entry name" value="Phosphoenolpyruvate/pyruvate domain"/>
    <property type="match status" value="1"/>
</dbReference>
<evidence type="ECO:0000256" key="1">
    <source>
        <dbReference type="ARBA" id="ARBA00000683"/>
    </source>
</evidence>
<comment type="similarity">
    <text evidence="5 17">Belongs to the PEP-utilizing enzyme family.</text>
</comment>
<dbReference type="Gene3D" id="1.10.274.10">
    <property type="entry name" value="PtsI, HPr-binding domain"/>
    <property type="match status" value="1"/>
</dbReference>
<evidence type="ECO:0000256" key="10">
    <source>
        <dbReference type="ARBA" id="ARBA00022597"/>
    </source>
</evidence>
<evidence type="ECO:0000256" key="4">
    <source>
        <dbReference type="ARBA" id="ARBA00004496"/>
    </source>
</evidence>
<dbReference type="PIRSF" id="PIRSF000732">
    <property type="entry name" value="PTS_enzyme_I"/>
    <property type="match status" value="1"/>
</dbReference>
<feature type="domain" description="PEP-utilising enzyme mobile" evidence="22">
    <location>
        <begin position="152"/>
        <end position="221"/>
    </location>
</feature>
<feature type="domain" description="Phosphotransferase system enzyme I N-terminal" evidence="24">
    <location>
        <begin position="7"/>
        <end position="123"/>
    </location>
</feature>
<dbReference type="SUPFAM" id="SSF52009">
    <property type="entry name" value="Phosphohistidine domain"/>
    <property type="match status" value="1"/>
</dbReference>
<dbReference type="Proteomes" id="UP000277256">
    <property type="component" value="Unassembled WGS sequence"/>
</dbReference>
<keyword evidence="12 17" id="KW-0598">Phosphotransferase system</keyword>
<feature type="binding site" evidence="19">
    <location>
        <position position="324"/>
    </location>
    <ligand>
        <name>phosphoenolpyruvate</name>
        <dbReference type="ChEBI" id="CHEBI:58702"/>
    </ligand>
</feature>
<comment type="function">
    <text evidence="3 17">General (non sugar-specific) component of the phosphoenolpyruvate-dependent sugar phosphotransferase system (sugar PTS). This major carbohydrate active-transport system catalyzes the phosphorylation of incoming sugar substrates concomitantly with their translocation across the cell membrane. Enzyme I transfers the phosphoryl group from phosphoenolpyruvate (PEP) to the phosphoryl carrier protein (HPr).</text>
</comment>
<dbReference type="InterPro" id="IPR036637">
    <property type="entry name" value="Phosphohistidine_dom_sf"/>
</dbReference>
<dbReference type="EC" id="2.7.3.9" evidence="6 17"/>
<keyword evidence="9 17" id="KW-0963">Cytoplasm</keyword>
<feature type="binding site" evidence="19">
    <location>
        <position position="288"/>
    </location>
    <ligand>
        <name>phosphoenolpyruvate</name>
        <dbReference type="ChEBI" id="CHEBI:58702"/>
    </ligand>
</feature>
<evidence type="ECO:0000256" key="19">
    <source>
        <dbReference type="PIRSR" id="PIRSR000732-2"/>
    </source>
</evidence>
<dbReference type="RefSeq" id="WP_125248895.1">
    <property type="nucleotide sequence ID" value="NZ_RSEB01000004.1"/>
</dbReference>
<evidence type="ECO:0000256" key="14">
    <source>
        <dbReference type="ARBA" id="ARBA00022777"/>
    </source>
</evidence>
<comment type="caution">
    <text evidence="25">The sequence shown here is derived from an EMBL/GenBank/DDBJ whole genome shotgun (WGS) entry which is preliminary data.</text>
</comment>
<evidence type="ECO:0000313" key="25">
    <source>
        <dbReference type="EMBL" id="RRR98588.1"/>
    </source>
</evidence>
<evidence type="ECO:0000256" key="21">
    <source>
        <dbReference type="SAM" id="MobiDB-lite"/>
    </source>
</evidence>
<keyword evidence="25" id="KW-0670">Pyruvate</keyword>
<evidence type="ECO:0000259" key="23">
    <source>
        <dbReference type="Pfam" id="PF02896"/>
    </source>
</evidence>
<feature type="binding site" evidence="19">
    <location>
        <begin position="438"/>
        <end position="439"/>
    </location>
    <ligand>
        <name>phosphoenolpyruvate</name>
        <dbReference type="ChEBI" id="CHEBI:58702"/>
    </ligand>
</feature>
<dbReference type="InterPro" id="IPR050499">
    <property type="entry name" value="PEP-utilizing_PTS_enzyme"/>
</dbReference>
<dbReference type="InterPro" id="IPR000121">
    <property type="entry name" value="PEP_util_C"/>
</dbReference>
<feature type="active site" description="Tele-phosphohistidine intermediate" evidence="18">
    <location>
        <position position="186"/>
    </location>
</feature>
<dbReference type="InterPro" id="IPR006318">
    <property type="entry name" value="PTS_EI-like"/>
</dbReference>
<dbReference type="GO" id="GO:0016301">
    <property type="term" value="F:kinase activity"/>
    <property type="evidence" value="ECO:0007669"/>
    <property type="project" value="UniProtKB-KW"/>
</dbReference>
<feature type="binding site" evidence="19">
    <location>
        <position position="449"/>
    </location>
    <ligand>
        <name>phosphoenolpyruvate</name>
        <dbReference type="ChEBI" id="CHEBI:58702"/>
    </ligand>
</feature>
<dbReference type="EMBL" id="RSEB01000004">
    <property type="protein sequence ID" value="RRR98588.1"/>
    <property type="molecule type" value="Genomic_DNA"/>
</dbReference>
<dbReference type="Pfam" id="PF00391">
    <property type="entry name" value="PEP-utilizers"/>
    <property type="match status" value="1"/>
</dbReference>
<dbReference type="PRINTS" id="PR01736">
    <property type="entry name" value="PHPHTRNFRASE"/>
</dbReference>
<evidence type="ECO:0000256" key="3">
    <source>
        <dbReference type="ARBA" id="ARBA00002728"/>
    </source>
</evidence>